<keyword evidence="3 5" id="KW-0863">Zinc-finger</keyword>
<dbReference type="InterPro" id="IPR051580">
    <property type="entry name" value="ZnF-Chromatin_assoc"/>
</dbReference>
<evidence type="ECO:0000259" key="7">
    <source>
        <dbReference type="PROSITE" id="PS50157"/>
    </source>
</evidence>
<feature type="region of interest" description="Disordered" evidence="6">
    <location>
        <begin position="568"/>
        <end position="599"/>
    </location>
</feature>
<feature type="compositionally biased region" description="Gly residues" evidence="6">
    <location>
        <begin position="96"/>
        <end position="106"/>
    </location>
</feature>
<evidence type="ECO:0000256" key="4">
    <source>
        <dbReference type="ARBA" id="ARBA00022833"/>
    </source>
</evidence>
<feature type="compositionally biased region" description="Low complexity" evidence="6">
    <location>
        <begin position="267"/>
        <end position="296"/>
    </location>
</feature>
<keyword evidence="4" id="KW-0862">Zinc</keyword>
<evidence type="ECO:0000256" key="5">
    <source>
        <dbReference type="PROSITE-ProRule" id="PRU00042"/>
    </source>
</evidence>
<evidence type="ECO:0000256" key="1">
    <source>
        <dbReference type="ARBA" id="ARBA00022723"/>
    </source>
</evidence>
<keyword evidence="1" id="KW-0479">Metal-binding</keyword>
<feature type="domain" description="C2H2-type" evidence="7">
    <location>
        <begin position="701"/>
        <end position="725"/>
    </location>
</feature>
<feature type="compositionally biased region" description="Polar residues" evidence="6">
    <location>
        <begin position="410"/>
        <end position="420"/>
    </location>
</feature>
<dbReference type="SUPFAM" id="SSF57667">
    <property type="entry name" value="beta-beta-alpha zinc fingers"/>
    <property type="match status" value="1"/>
</dbReference>
<protein>
    <submittedName>
        <fullName evidence="8">LAME_0E07580g1_1</fullName>
    </submittedName>
</protein>
<proteinExistence type="predicted"/>
<dbReference type="GO" id="GO:0008270">
    <property type="term" value="F:zinc ion binding"/>
    <property type="evidence" value="ECO:0007669"/>
    <property type="project" value="UniProtKB-KW"/>
</dbReference>
<dbReference type="PANTHER" id="PTHR23057">
    <property type="entry name" value="JUXTAPOSED WITH ANOTHER ZINC FINGER PROTEIN 1"/>
    <property type="match status" value="1"/>
</dbReference>
<dbReference type="SMART" id="SM00355">
    <property type="entry name" value="ZnF_C2H2"/>
    <property type="match status" value="2"/>
</dbReference>
<feature type="region of interest" description="Disordered" evidence="6">
    <location>
        <begin position="78"/>
        <end position="114"/>
    </location>
</feature>
<keyword evidence="9" id="KW-1185">Reference proteome</keyword>
<evidence type="ECO:0000313" key="9">
    <source>
        <dbReference type="Proteomes" id="UP000191144"/>
    </source>
</evidence>
<evidence type="ECO:0000256" key="2">
    <source>
        <dbReference type="ARBA" id="ARBA00022737"/>
    </source>
</evidence>
<reference evidence="9" key="1">
    <citation type="submission" date="2016-03" db="EMBL/GenBank/DDBJ databases">
        <authorList>
            <person name="Devillers Hugo."/>
        </authorList>
    </citation>
    <scope>NUCLEOTIDE SEQUENCE [LARGE SCALE GENOMIC DNA]</scope>
</reference>
<dbReference type="OrthoDB" id="3269380at2759"/>
<keyword evidence="2" id="KW-0677">Repeat</keyword>
<dbReference type="EMBL" id="LT598481">
    <property type="protein sequence ID" value="SCU90220.1"/>
    <property type="molecule type" value="Genomic_DNA"/>
</dbReference>
<dbReference type="Proteomes" id="UP000191144">
    <property type="component" value="Chromosome E"/>
</dbReference>
<feature type="region of interest" description="Disordered" evidence="6">
    <location>
        <begin position="176"/>
        <end position="195"/>
    </location>
</feature>
<sequence>MNVSSATASNAGATTPGILINNEMSTSSQQAGTSASASNMAKLRRESIAHSQGMGGVSWGSLTIGSWLRDEVMIHTHMSQAHSGHGSGTPQHTYSGSGGHATGGSNTGNLAGGTSFSPPGAASAYLPNLEKQYCKDYSCCGLLLPGLHDLLRHYEEAHISTSPGTINTHASSMANIPTNVSQMGGMPGATGPAQMASNNALKKQRMAAMYQQQLQQQTQGQQQQRQQPHMQFQQRQSLQDPQLSQQQPQQQQQLHQSHQSPQHHHQQQQTSHHQMSQSTQQGLPHQQSSPHLPHPLADQQQHHSIQYQQFAKQQQQQQQHPQQQHNNHLQQQMHNQMFNQAMQQQLHGGPHNAGSNTTSNVQQLHLNGNLVDAVSTNEVFLQTGAGQTGKRGPMANAGVGGGGFQATPGSQGTTNSAKMQGGFNNYSLNMQPLAKQGLDASALQQFQSQQQQQQQHPQGQQHHQQTGIQQHQLQQHQRQNALLQQQQQQQQLLQHQQQQQQQRLMGNNSNAAMNRQRFTSQVGSVGAGIDLDFMDADIIDDLHDGSAIMGAAPPLSADLAKAWKQVDSGPTAKMSTHHRTKLGNGQDSEDSSMSDDDEEEEVVATTVPITAVNKRKQQPGFIDDPARRLYVMDHEEHKPFKCPVIGCDKTYKNQNGLKYHKLHGHQNQKLHENPDGTFSIIDPESNEPYPDGLGLEKDKPYRCEVCGKRYKNLNGLKYHRGHSTH</sequence>
<feature type="region of interest" description="Disordered" evidence="6">
    <location>
        <begin position="202"/>
        <end position="328"/>
    </location>
</feature>
<feature type="compositionally biased region" description="Polar residues" evidence="6">
    <location>
        <begin position="78"/>
        <end position="95"/>
    </location>
</feature>
<feature type="compositionally biased region" description="Low complexity" evidence="6">
    <location>
        <begin position="211"/>
        <end position="260"/>
    </location>
</feature>
<evidence type="ECO:0000256" key="6">
    <source>
        <dbReference type="SAM" id="MobiDB-lite"/>
    </source>
</evidence>
<dbReference type="InterPro" id="IPR013087">
    <property type="entry name" value="Znf_C2H2_type"/>
</dbReference>
<accession>A0A1G4JIF5</accession>
<feature type="compositionally biased region" description="Low complexity" evidence="6">
    <location>
        <begin position="443"/>
        <end position="481"/>
    </location>
</feature>
<dbReference type="AlphaFoldDB" id="A0A1G4JIF5"/>
<feature type="region of interest" description="Disordered" evidence="6">
    <location>
        <begin position="439"/>
        <end position="481"/>
    </location>
</feature>
<dbReference type="PROSITE" id="PS50157">
    <property type="entry name" value="ZINC_FINGER_C2H2_2"/>
    <property type="match status" value="2"/>
</dbReference>
<dbReference type="InterPro" id="IPR036236">
    <property type="entry name" value="Znf_C2H2_sf"/>
</dbReference>
<feature type="compositionally biased region" description="Acidic residues" evidence="6">
    <location>
        <begin position="587"/>
        <end position="599"/>
    </location>
</feature>
<organism evidence="8 9">
    <name type="scientific">Lachancea meyersii CBS 8951</name>
    <dbReference type="NCBI Taxonomy" id="1266667"/>
    <lineage>
        <taxon>Eukaryota</taxon>
        <taxon>Fungi</taxon>
        <taxon>Dikarya</taxon>
        <taxon>Ascomycota</taxon>
        <taxon>Saccharomycotina</taxon>
        <taxon>Saccharomycetes</taxon>
        <taxon>Saccharomycetales</taxon>
        <taxon>Saccharomycetaceae</taxon>
        <taxon>Lachancea</taxon>
    </lineage>
</organism>
<gene>
    <name evidence="8" type="ORF">LAME_0E07580G</name>
</gene>
<feature type="domain" description="C2H2-type" evidence="7">
    <location>
        <begin position="640"/>
        <end position="670"/>
    </location>
</feature>
<evidence type="ECO:0000313" key="8">
    <source>
        <dbReference type="EMBL" id="SCU90220.1"/>
    </source>
</evidence>
<dbReference type="GO" id="GO:0005634">
    <property type="term" value="C:nucleus"/>
    <property type="evidence" value="ECO:0007669"/>
    <property type="project" value="TreeGrafter"/>
</dbReference>
<name>A0A1G4JIF5_9SACH</name>
<dbReference type="PROSITE" id="PS00028">
    <property type="entry name" value="ZINC_FINGER_C2H2_1"/>
    <property type="match status" value="2"/>
</dbReference>
<feature type="region of interest" description="Disordered" evidence="6">
    <location>
        <begin position="398"/>
        <end position="420"/>
    </location>
</feature>
<dbReference type="FunFam" id="3.30.160.60:FF:001987">
    <property type="entry name" value="Transcription factor SFP1"/>
    <property type="match status" value="1"/>
</dbReference>
<evidence type="ECO:0000256" key="3">
    <source>
        <dbReference type="ARBA" id="ARBA00022771"/>
    </source>
</evidence>
<feature type="compositionally biased region" description="Low complexity" evidence="6">
    <location>
        <begin position="302"/>
        <end position="328"/>
    </location>
</feature>
<dbReference type="PANTHER" id="PTHR23057:SF0">
    <property type="entry name" value="JUXTAPOSED WITH ANOTHER ZINC FINGER PROTEIN 1"/>
    <property type="match status" value="1"/>
</dbReference>
<dbReference type="Gene3D" id="3.30.160.60">
    <property type="entry name" value="Classic Zinc Finger"/>
    <property type="match status" value="1"/>
</dbReference>